<evidence type="ECO:0000313" key="6">
    <source>
        <dbReference type="Proteomes" id="UP001597199"/>
    </source>
</evidence>
<dbReference type="InterPro" id="IPR000835">
    <property type="entry name" value="HTH_MarR-typ"/>
</dbReference>
<gene>
    <name evidence="5" type="ORF">ACFQ41_02645</name>
</gene>
<protein>
    <submittedName>
        <fullName evidence="5">MarR family winged helix-turn-helix transcriptional regulator</fullName>
    </submittedName>
</protein>
<keyword evidence="1" id="KW-0805">Transcription regulation</keyword>
<evidence type="ECO:0000256" key="3">
    <source>
        <dbReference type="ARBA" id="ARBA00023163"/>
    </source>
</evidence>
<dbReference type="InterPro" id="IPR036390">
    <property type="entry name" value="WH_DNA-bd_sf"/>
</dbReference>
<dbReference type="SMART" id="SM00347">
    <property type="entry name" value="HTH_MARR"/>
    <property type="match status" value="1"/>
</dbReference>
<keyword evidence="3" id="KW-0804">Transcription</keyword>
<dbReference type="Pfam" id="PF12802">
    <property type="entry name" value="MarR_2"/>
    <property type="match status" value="1"/>
</dbReference>
<dbReference type="SUPFAM" id="SSF46785">
    <property type="entry name" value="Winged helix' DNA-binding domain"/>
    <property type="match status" value="1"/>
</dbReference>
<comment type="caution">
    <text evidence="5">The sequence shown here is derived from an EMBL/GenBank/DDBJ whole genome shotgun (WGS) entry which is preliminary data.</text>
</comment>
<evidence type="ECO:0000259" key="4">
    <source>
        <dbReference type="PROSITE" id="PS50995"/>
    </source>
</evidence>
<name>A0ABW4BE97_9LACO</name>
<dbReference type="PROSITE" id="PS50995">
    <property type="entry name" value="HTH_MARR_2"/>
    <property type="match status" value="1"/>
</dbReference>
<dbReference type="EMBL" id="JBHTOA010000016">
    <property type="protein sequence ID" value="MFD1398203.1"/>
    <property type="molecule type" value="Genomic_DNA"/>
</dbReference>
<dbReference type="PANTHER" id="PTHR42756:SF1">
    <property type="entry name" value="TRANSCRIPTIONAL REPRESSOR OF EMRAB OPERON"/>
    <property type="match status" value="1"/>
</dbReference>
<sequence>MTENYGRSIKLAANHMTQNMDAYAQQFDLTGTQMSILDFIVHAPAVCLQRDIEAEFAIRRSTATGLLKRMAARDLIVEQRYAGDTRQKQVTLTAKGQALQEATSAYIQRSQAAFVAAFSPAARAQFSEMLAYWRKVSE</sequence>
<reference evidence="6" key="1">
    <citation type="journal article" date="2019" name="Int. J. Syst. Evol. Microbiol.">
        <title>The Global Catalogue of Microorganisms (GCM) 10K type strain sequencing project: providing services to taxonomists for standard genome sequencing and annotation.</title>
        <authorList>
            <consortium name="The Broad Institute Genomics Platform"/>
            <consortium name="The Broad Institute Genome Sequencing Center for Infectious Disease"/>
            <person name="Wu L."/>
            <person name="Ma J."/>
        </authorList>
    </citation>
    <scope>NUCLEOTIDE SEQUENCE [LARGE SCALE GENOMIC DNA]</scope>
    <source>
        <strain evidence="6">CCM 9110</strain>
    </source>
</reference>
<organism evidence="5 6">
    <name type="scientific">Lacticaseibacillus suilingensis</name>
    <dbReference type="NCBI Taxonomy" id="2799577"/>
    <lineage>
        <taxon>Bacteria</taxon>
        <taxon>Bacillati</taxon>
        <taxon>Bacillota</taxon>
        <taxon>Bacilli</taxon>
        <taxon>Lactobacillales</taxon>
        <taxon>Lactobacillaceae</taxon>
        <taxon>Lacticaseibacillus</taxon>
    </lineage>
</organism>
<evidence type="ECO:0000313" key="5">
    <source>
        <dbReference type="EMBL" id="MFD1398203.1"/>
    </source>
</evidence>
<dbReference type="RefSeq" id="WP_204117929.1">
    <property type="nucleotide sequence ID" value="NZ_BOLV01000001.1"/>
</dbReference>
<accession>A0ABW4BE97</accession>
<evidence type="ECO:0000256" key="2">
    <source>
        <dbReference type="ARBA" id="ARBA00023125"/>
    </source>
</evidence>
<dbReference type="InterPro" id="IPR036388">
    <property type="entry name" value="WH-like_DNA-bd_sf"/>
</dbReference>
<dbReference type="PANTHER" id="PTHR42756">
    <property type="entry name" value="TRANSCRIPTIONAL REGULATOR, MARR"/>
    <property type="match status" value="1"/>
</dbReference>
<keyword evidence="6" id="KW-1185">Reference proteome</keyword>
<dbReference type="Proteomes" id="UP001597199">
    <property type="component" value="Unassembled WGS sequence"/>
</dbReference>
<dbReference type="Gene3D" id="1.10.10.10">
    <property type="entry name" value="Winged helix-like DNA-binding domain superfamily/Winged helix DNA-binding domain"/>
    <property type="match status" value="1"/>
</dbReference>
<evidence type="ECO:0000256" key="1">
    <source>
        <dbReference type="ARBA" id="ARBA00023015"/>
    </source>
</evidence>
<proteinExistence type="predicted"/>
<keyword evidence="2" id="KW-0238">DNA-binding</keyword>
<feature type="domain" description="HTH marR-type" evidence="4">
    <location>
        <begin position="1"/>
        <end position="138"/>
    </location>
</feature>